<proteinExistence type="predicted"/>
<organism evidence="1 2">
    <name type="scientific">Cymbomonas tetramitiformis</name>
    <dbReference type="NCBI Taxonomy" id="36881"/>
    <lineage>
        <taxon>Eukaryota</taxon>
        <taxon>Viridiplantae</taxon>
        <taxon>Chlorophyta</taxon>
        <taxon>Pyramimonadophyceae</taxon>
        <taxon>Pyramimonadales</taxon>
        <taxon>Pyramimonadaceae</taxon>
        <taxon>Cymbomonas</taxon>
    </lineage>
</organism>
<protein>
    <submittedName>
        <fullName evidence="1">Uncharacterized protein</fullName>
    </submittedName>
</protein>
<dbReference type="SUPFAM" id="SSF48371">
    <property type="entry name" value="ARM repeat"/>
    <property type="match status" value="1"/>
</dbReference>
<dbReference type="AlphaFoldDB" id="A0AAE0GUW0"/>
<keyword evidence="2" id="KW-1185">Reference proteome</keyword>
<gene>
    <name evidence="1" type="ORF">CYMTET_7485</name>
</gene>
<dbReference type="Proteomes" id="UP001190700">
    <property type="component" value="Unassembled WGS sequence"/>
</dbReference>
<comment type="caution">
    <text evidence="1">The sequence shown here is derived from an EMBL/GenBank/DDBJ whole genome shotgun (WGS) entry which is preliminary data.</text>
</comment>
<accession>A0AAE0GUW0</accession>
<name>A0AAE0GUW0_9CHLO</name>
<dbReference type="EMBL" id="LGRX02002103">
    <property type="protein sequence ID" value="KAK3284874.1"/>
    <property type="molecule type" value="Genomic_DNA"/>
</dbReference>
<reference evidence="1 2" key="1">
    <citation type="journal article" date="2015" name="Genome Biol. Evol.">
        <title>Comparative Genomics of a Bacterivorous Green Alga Reveals Evolutionary Causalities and Consequences of Phago-Mixotrophic Mode of Nutrition.</title>
        <authorList>
            <person name="Burns J.A."/>
            <person name="Paasch A."/>
            <person name="Narechania A."/>
            <person name="Kim E."/>
        </authorList>
    </citation>
    <scope>NUCLEOTIDE SEQUENCE [LARGE SCALE GENOMIC DNA]</scope>
    <source>
        <strain evidence="1 2">PLY_AMNH</strain>
    </source>
</reference>
<dbReference type="InterPro" id="IPR011989">
    <property type="entry name" value="ARM-like"/>
</dbReference>
<sequence>MLSPLYNVLCRNRGDAETKKLVCTASEICGWLGNYQDANKDLILTTGGVRFLLRVLKELVQEFVTRCRRPSFHGASTDPEVDSNLLRHIADALRRLSRSSEKVRSLVREETAKVPERDFVTIDCNRDISYPAKIAVLVLLGAVKCGVPDQPDDTSQNILPQNELIVSLTQGLLDDLQSGQASPESQVLRRFDFVTTLMSATSGQDAVSSLFIEAILWNANVLRELVISIEPLFLKPGGDGTVIQEAPKRELKNALFVIQNVSSREQQWLESLHRTRELKSFIERLQGLLKSDGRHDDLHKQVALIVANSLNQVEDQQKVKVSHLVIDSLLARAEQSVRGKHRTWSVDNTLKKVVMYNFCVLP</sequence>
<dbReference type="Gene3D" id="1.25.10.10">
    <property type="entry name" value="Leucine-rich Repeat Variant"/>
    <property type="match status" value="1"/>
</dbReference>
<evidence type="ECO:0000313" key="2">
    <source>
        <dbReference type="Proteomes" id="UP001190700"/>
    </source>
</evidence>
<evidence type="ECO:0000313" key="1">
    <source>
        <dbReference type="EMBL" id="KAK3284874.1"/>
    </source>
</evidence>
<dbReference type="InterPro" id="IPR016024">
    <property type="entry name" value="ARM-type_fold"/>
</dbReference>